<keyword evidence="7" id="KW-0067">ATP-binding</keyword>
<gene>
    <name evidence="14" type="ORF">A35E_00330</name>
</gene>
<evidence type="ECO:0000256" key="12">
    <source>
        <dbReference type="ARBA" id="ARBA00039316"/>
    </source>
</evidence>
<keyword evidence="2" id="KW-0963">Cytoplasm</keyword>
<evidence type="ECO:0000256" key="1">
    <source>
        <dbReference type="ARBA" id="ARBA00004496"/>
    </source>
</evidence>
<keyword evidence="5" id="KW-0227">DNA damage</keyword>
<keyword evidence="15" id="KW-1185">Reference proteome</keyword>
<proteinExistence type="inferred from homology"/>
<keyword evidence="10" id="KW-0234">DNA repair</keyword>
<evidence type="ECO:0000256" key="7">
    <source>
        <dbReference type="ARBA" id="ARBA00022840"/>
    </source>
</evidence>
<accession>J3Z5L8</accession>
<dbReference type="PANTHER" id="PTHR43152:SF3">
    <property type="entry name" value="UVRABC SYSTEM PROTEIN A"/>
    <property type="match status" value="1"/>
</dbReference>
<comment type="similarity">
    <text evidence="11">Belongs to the ABC transporter superfamily. UvrA family.</text>
</comment>
<dbReference type="GO" id="GO:0006281">
    <property type="term" value="P:DNA repair"/>
    <property type="evidence" value="ECO:0007669"/>
    <property type="project" value="UniProtKB-KW"/>
</dbReference>
<evidence type="ECO:0000256" key="3">
    <source>
        <dbReference type="ARBA" id="ARBA00022737"/>
    </source>
</evidence>
<dbReference type="Proteomes" id="UP000003937">
    <property type="component" value="Chromosome"/>
</dbReference>
<protein>
    <recommendedName>
        <fullName evidence="12">UvrABC system protein A</fullName>
    </recommendedName>
    <alternativeName>
        <fullName evidence="13">Excinuclease ABC subunit A</fullName>
    </alternativeName>
</protein>
<organism evidence="14 15">
    <name type="scientific">secondary endosymbiont of Heteropsylla cubana</name>
    <dbReference type="NCBI Taxonomy" id="134287"/>
    <lineage>
        <taxon>Bacteria</taxon>
        <taxon>Pseudomonadati</taxon>
        <taxon>Pseudomonadota</taxon>
        <taxon>Gammaproteobacteria</taxon>
        <taxon>Enterobacterales</taxon>
        <taxon>Enterobacteriaceae</taxon>
        <taxon>aphid secondary symbionts</taxon>
    </lineage>
</organism>
<evidence type="ECO:0000313" key="14">
    <source>
        <dbReference type="EMBL" id="AFP85634.1"/>
    </source>
</evidence>
<dbReference type="STRING" id="134287.A35E_00330"/>
<evidence type="ECO:0000256" key="10">
    <source>
        <dbReference type="ARBA" id="ARBA00023204"/>
    </source>
</evidence>
<evidence type="ECO:0000256" key="8">
    <source>
        <dbReference type="ARBA" id="ARBA00022881"/>
    </source>
</evidence>
<dbReference type="GO" id="GO:0003677">
    <property type="term" value="F:DNA binding"/>
    <property type="evidence" value="ECO:0007669"/>
    <property type="project" value="UniProtKB-KW"/>
</dbReference>
<comment type="subcellular location">
    <subcellularLocation>
        <location evidence="1">Cytoplasm</location>
    </subcellularLocation>
</comment>
<keyword evidence="9" id="KW-0238">DNA-binding</keyword>
<name>J3Z5L8_9ENTR</name>
<evidence type="ECO:0000256" key="13">
    <source>
        <dbReference type="ARBA" id="ARBA00042156"/>
    </source>
</evidence>
<evidence type="ECO:0000313" key="15">
    <source>
        <dbReference type="Proteomes" id="UP000003937"/>
    </source>
</evidence>
<evidence type="ECO:0000256" key="11">
    <source>
        <dbReference type="ARBA" id="ARBA00038000"/>
    </source>
</evidence>
<dbReference type="AlphaFoldDB" id="J3Z5L8"/>
<dbReference type="KEGG" id="sehc:A35E_00330"/>
<sequence>MYVLDEHLYGLHKCDKHQLLKTLTDLRDIGNTVIVVKHDEKAIRPADHVIDIGPGAGMRDGELVAKGTTKEVITNSRSLTGQFLSGKRKVSIPKKSYST</sequence>
<evidence type="ECO:0000256" key="2">
    <source>
        <dbReference type="ARBA" id="ARBA00022490"/>
    </source>
</evidence>
<dbReference type="HOGENOM" id="CLU_156487_2_0_6"/>
<dbReference type="SUPFAM" id="SSF52540">
    <property type="entry name" value="P-loop containing nucleoside triphosphate hydrolases"/>
    <property type="match status" value="1"/>
</dbReference>
<evidence type="ECO:0000256" key="6">
    <source>
        <dbReference type="ARBA" id="ARBA00022769"/>
    </source>
</evidence>
<reference evidence="14 15" key="1">
    <citation type="journal article" date="2012" name="Mol. Biol. Evol.">
        <title>Genome reduction and co-evolution between the primary and secondary bacterial symbionts of psyllids.</title>
        <authorList>
            <person name="Sloan D.B."/>
            <person name="Moran N.A."/>
        </authorList>
    </citation>
    <scope>NUCLEOTIDE SEQUENCE [LARGE SCALE GENOMIC DNA]</scope>
    <source>
        <strain evidence="14">Hcub_S</strain>
    </source>
</reference>
<dbReference type="GO" id="GO:0005524">
    <property type="term" value="F:ATP binding"/>
    <property type="evidence" value="ECO:0007669"/>
    <property type="project" value="UniProtKB-KW"/>
</dbReference>
<keyword evidence="3" id="KW-0677">Repeat</keyword>
<dbReference type="InterPro" id="IPR027417">
    <property type="entry name" value="P-loop_NTPase"/>
</dbReference>
<dbReference type="PATRIC" id="fig|134287.3.peg.319"/>
<evidence type="ECO:0000256" key="5">
    <source>
        <dbReference type="ARBA" id="ARBA00022763"/>
    </source>
</evidence>
<keyword evidence="8" id="KW-0267">Excision nuclease</keyword>
<keyword evidence="6" id="KW-0228">DNA excision</keyword>
<keyword evidence="4" id="KW-0547">Nucleotide-binding</keyword>
<dbReference type="GO" id="GO:0005737">
    <property type="term" value="C:cytoplasm"/>
    <property type="evidence" value="ECO:0007669"/>
    <property type="project" value="UniProtKB-SubCell"/>
</dbReference>
<dbReference type="PANTHER" id="PTHR43152">
    <property type="entry name" value="UVRABC SYSTEM PROTEIN A"/>
    <property type="match status" value="1"/>
</dbReference>
<evidence type="ECO:0000256" key="4">
    <source>
        <dbReference type="ARBA" id="ARBA00022741"/>
    </source>
</evidence>
<dbReference type="GO" id="GO:0004518">
    <property type="term" value="F:nuclease activity"/>
    <property type="evidence" value="ECO:0007669"/>
    <property type="project" value="UniProtKB-KW"/>
</dbReference>
<evidence type="ECO:0000256" key="9">
    <source>
        <dbReference type="ARBA" id="ARBA00023125"/>
    </source>
</evidence>
<dbReference type="Gene3D" id="3.40.50.300">
    <property type="entry name" value="P-loop containing nucleotide triphosphate hydrolases"/>
    <property type="match status" value="1"/>
</dbReference>
<dbReference type="EMBL" id="CP003547">
    <property type="protein sequence ID" value="AFP85634.1"/>
    <property type="molecule type" value="Genomic_DNA"/>
</dbReference>